<dbReference type="PANTHER" id="PTHR47848:SF1">
    <property type="entry name" value="ADENINE NUCLEOTIDE ALPHA HYDROLASES-LIKE SUPERFAMILY PROTEIN"/>
    <property type="match status" value="1"/>
</dbReference>
<evidence type="ECO:0000313" key="3">
    <source>
        <dbReference type="Proteomes" id="UP000813462"/>
    </source>
</evidence>
<comment type="caution">
    <text evidence="2">The sequence shown here is derived from an EMBL/GenBank/DDBJ whole genome shotgun (WGS) entry which is preliminary data.</text>
</comment>
<reference evidence="2" key="1">
    <citation type="journal article" date="2021" name="Front. Plant Sci.">
        <title>Chromosome-Scale Genome Assembly for Chinese Sour Jujube and Insights Into Its Genome Evolution and Domestication Signature.</title>
        <authorList>
            <person name="Shen L.-Y."/>
            <person name="Luo H."/>
            <person name="Wang X.-L."/>
            <person name="Wang X.-M."/>
            <person name="Qiu X.-J."/>
            <person name="Liu H."/>
            <person name="Zhou S.-S."/>
            <person name="Jia K.-H."/>
            <person name="Nie S."/>
            <person name="Bao Y.-T."/>
            <person name="Zhang R.-G."/>
            <person name="Yun Q.-Z."/>
            <person name="Chai Y.-H."/>
            <person name="Lu J.-Y."/>
            <person name="Li Y."/>
            <person name="Zhao S.-W."/>
            <person name="Mao J.-F."/>
            <person name="Jia S.-G."/>
            <person name="Mao Y.-M."/>
        </authorList>
    </citation>
    <scope>NUCLEOTIDE SEQUENCE</scope>
    <source>
        <strain evidence="2">AT0</strain>
        <tissue evidence="2">Leaf</tissue>
    </source>
</reference>
<dbReference type="PANTHER" id="PTHR47848">
    <property type="entry name" value="ADENINE NUCLEOTIDE ALPHA HYDROLASES-LIKE SUPERFAMILY PROTEIN"/>
    <property type="match status" value="1"/>
</dbReference>
<proteinExistence type="predicted"/>
<gene>
    <name evidence="2" type="ORF">FEM48_Zijuj05G0111700</name>
</gene>
<evidence type="ECO:0000313" key="2">
    <source>
        <dbReference type="EMBL" id="KAH7528809.1"/>
    </source>
</evidence>
<organism evidence="2 3">
    <name type="scientific">Ziziphus jujuba var. spinosa</name>
    <dbReference type="NCBI Taxonomy" id="714518"/>
    <lineage>
        <taxon>Eukaryota</taxon>
        <taxon>Viridiplantae</taxon>
        <taxon>Streptophyta</taxon>
        <taxon>Embryophyta</taxon>
        <taxon>Tracheophyta</taxon>
        <taxon>Spermatophyta</taxon>
        <taxon>Magnoliopsida</taxon>
        <taxon>eudicotyledons</taxon>
        <taxon>Gunneridae</taxon>
        <taxon>Pentapetalae</taxon>
        <taxon>rosids</taxon>
        <taxon>fabids</taxon>
        <taxon>Rosales</taxon>
        <taxon>Rhamnaceae</taxon>
        <taxon>Paliureae</taxon>
        <taxon>Ziziphus</taxon>
    </lineage>
</organism>
<dbReference type="EMBL" id="JAEACU010000005">
    <property type="protein sequence ID" value="KAH7528809.1"/>
    <property type="molecule type" value="Genomic_DNA"/>
</dbReference>
<protein>
    <recommendedName>
        <fullName evidence="1">UspA domain-containing protein</fullName>
    </recommendedName>
</protein>
<dbReference type="InterPro" id="IPR006016">
    <property type="entry name" value="UspA"/>
</dbReference>
<dbReference type="Proteomes" id="UP000813462">
    <property type="component" value="Unassembled WGS sequence"/>
</dbReference>
<dbReference type="AlphaFoldDB" id="A0A978VEM0"/>
<dbReference type="SUPFAM" id="SSF52402">
    <property type="entry name" value="Adenine nucleotide alpha hydrolases-like"/>
    <property type="match status" value="1"/>
</dbReference>
<dbReference type="InterPro" id="IPR014729">
    <property type="entry name" value="Rossmann-like_a/b/a_fold"/>
</dbReference>
<sequence length="222" mass="25009">MTNLDNKKVFRGTKRRKKRKKVLMDERKIVVVVEDVEAARTALQWALHNLVRYGDLITLLHVFPTTRSKSKKKTRLLRLKGFQLALSFKDICNGFPNTKVEIIVTEGDEEGKKISSMVREIGASALVVGLHDHSFLYKLAMAHNNVSNSFNCRVLAVKQPPSSPSGTRTHAVSVLDGSTNMDFSQIEIAGLHLPDLPPPKIPYRICPSPSAIIWRSRKSRRK</sequence>
<dbReference type="Pfam" id="PF00582">
    <property type="entry name" value="Usp"/>
    <property type="match status" value="1"/>
</dbReference>
<dbReference type="Gene3D" id="3.40.50.620">
    <property type="entry name" value="HUPs"/>
    <property type="match status" value="1"/>
</dbReference>
<name>A0A978VEM0_ZIZJJ</name>
<accession>A0A978VEM0</accession>
<feature type="domain" description="UspA" evidence="1">
    <location>
        <begin position="27"/>
        <end position="158"/>
    </location>
</feature>
<evidence type="ECO:0000259" key="1">
    <source>
        <dbReference type="Pfam" id="PF00582"/>
    </source>
</evidence>